<dbReference type="SMART" id="SM00347">
    <property type="entry name" value="HTH_MARR"/>
    <property type="match status" value="1"/>
</dbReference>
<evidence type="ECO:0000313" key="6">
    <source>
        <dbReference type="Proteomes" id="UP000249808"/>
    </source>
</evidence>
<dbReference type="PANTHER" id="PTHR42756:SF1">
    <property type="entry name" value="TRANSCRIPTIONAL REPRESSOR OF EMRAB OPERON"/>
    <property type="match status" value="1"/>
</dbReference>
<comment type="caution">
    <text evidence="5">The sequence shown here is derived from an EMBL/GenBank/DDBJ whole genome shotgun (WGS) entry which is preliminary data.</text>
</comment>
<dbReference type="PROSITE" id="PS50995">
    <property type="entry name" value="HTH_MARR_2"/>
    <property type="match status" value="1"/>
</dbReference>
<accession>A0A327ZMD5</accession>
<keyword evidence="3" id="KW-0804">Transcription</keyword>
<dbReference type="CDD" id="cd00090">
    <property type="entry name" value="HTH_ARSR"/>
    <property type="match status" value="1"/>
</dbReference>
<dbReference type="Proteomes" id="UP000249808">
    <property type="component" value="Unassembled WGS sequence"/>
</dbReference>
<dbReference type="PRINTS" id="PR00598">
    <property type="entry name" value="HTHMARR"/>
</dbReference>
<dbReference type="GO" id="GO:0003677">
    <property type="term" value="F:DNA binding"/>
    <property type="evidence" value="ECO:0007669"/>
    <property type="project" value="UniProtKB-KW"/>
</dbReference>
<evidence type="ECO:0000313" key="5">
    <source>
        <dbReference type="EMBL" id="RAK43600.1"/>
    </source>
</evidence>
<dbReference type="Pfam" id="PF12802">
    <property type="entry name" value="MarR_2"/>
    <property type="match status" value="1"/>
</dbReference>
<protein>
    <submittedName>
        <fullName evidence="5">MarR family transcriptional regulator</fullName>
    </submittedName>
</protein>
<sequence length="136" mass="15984">METNRSYLVWLNIARIYNDILKEINEQLKETGYSSSHFDCLNQIDTHPGCTQNELSELMFVTKGNITHLLKKLEADGLIERSQEWKVKHIRLTHKGKHVIETLRPKHTALQEELFGGLNQEEQKELLQLLRKIKHK</sequence>
<keyword evidence="2" id="KW-0238">DNA-binding</keyword>
<proteinExistence type="predicted"/>
<dbReference type="GO" id="GO:0003700">
    <property type="term" value="F:DNA-binding transcription factor activity"/>
    <property type="evidence" value="ECO:0007669"/>
    <property type="project" value="InterPro"/>
</dbReference>
<dbReference type="RefSeq" id="WP_111717505.1">
    <property type="nucleotide sequence ID" value="NZ_JBHSSR010000010.1"/>
</dbReference>
<dbReference type="InterPro" id="IPR036388">
    <property type="entry name" value="WH-like_DNA-bd_sf"/>
</dbReference>
<feature type="domain" description="HTH marR-type" evidence="4">
    <location>
        <begin position="1"/>
        <end position="135"/>
    </location>
</feature>
<organism evidence="5 6">
    <name type="scientific">Macrococcus epidermidis</name>
    <dbReference type="NCBI Taxonomy" id="1902580"/>
    <lineage>
        <taxon>Bacteria</taxon>
        <taxon>Bacillati</taxon>
        <taxon>Bacillota</taxon>
        <taxon>Bacilli</taxon>
        <taxon>Bacillales</taxon>
        <taxon>Staphylococcaceae</taxon>
        <taxon>Macrococcus</taxon>
    </lineage>
</organism>
<dbReference type="SUPFAM" id="SSF46785">
    <property type="entry name" value="Winged helix' DNA-binding domain"/>
    <property type="match status" value="1"/>
</dbReference>
<evidence type="ECO:0000256" key="2">
    <source>
        <dbReference type="ARBA" id="ARBA00023125"/>
    </source>
</evidence>
<dbReference type="Gene3D" id="1.10.10.10">
    <property type="entry name" value="Winged helix-like DNA-binding domain superfamily/Winged helix DNA-binding domain"/>
    <property type="match status" value="1"/>
</dbReference>
<dbReference type="EMBL" id="PZJH01000013">
    <property type="protein sequence ID" value="RAK43600.1"/>
    <property type="molecule type" value="Genomic_DNA"/>
</dbReference>
<dbReference type="AlphaFoldDB" id="A0A327ZMD5"/>
<dbReference type="InterPro" id="IPR036390">
    <property type="entry name" value="WH_DNA-bd_sf"/>
</dbReference>
<evidence type="ECO:0000256" key="3">
    <source>
        <dbReference type="ARBA" id="ARBA00023163"/>
    </source>
</evidence>
<keyword evidence="1" id="KW-0805">Transcription regulation</keyword>
<reference evidence="5 6" key="1">
    <citation type="journal article" date="2018" name="Front. Microbiol.">
        <title>Description and Comparative Genomics of Macrococcus caseolyticus subsp. hominis subsp. nov., Macrococcus goetzii sp. nov., Macrococcus epidermidis sp. nov., and Macrococcus bohemicus sp. nov., Novel Macrococci From Human Clinical Material With Virulence Potential and Suspected Uptake of Foreign DNA by Natural Transformation.</title>
        <authorList>
            <person name="Maslanova I."/>
            <person name="Wertheimer Z."/>
            <person name="Sedlacek I."/>
            <person name="Svec P."/>
            <person name="Indrakova A."/>
            <person name="Kovarovic V."/>
            <person name="Schumann P."/>
            <person name="Sproer C."/>
            <person name="Kralova S."/>
            <person name="Sedo O."/>
            <person name="Kristofova L."/>
            <person name="Vrbovska V."/>
            <person name="Fuzik T."/>
            <person name="Petras P."/>
            <person name="Zdrahal Z."/>
            <person name="Ruzickova V."/>
            <person name="Doskar J."/>
            <person name="Pantucek R."/>
        </authorList>
    </citation>
    <scope>NUCLEOTIDE SEQUENCE [LARGE SCALE GENOMIC DNA]</scope>
    <source>
        <strain evidence="5 6">01/688</strain>
    </source>
</reference>
<dbReference type="PANTHER" id="PTHR42756">
    <property type="entry name" value="TRANSCRIPTIONAL REGULATOR, MARR"/>
    <property type="match status" value="1"/>
</dbReference>
<dbReference type="InterPro" id="IPR000835">
    <property type="entry name" value="HTH_MarR-typ"/>
</dbReference>
<evidence type="ECO:0000256" key="1">
    <source>
        <dbReference type="ARBA" id="ARBA00023015"/>
    </source>
</evidence>
<keyword evidence="6" id="KW-1185">Reference proteome</keyword>
<name>A0A327ZMD5_9STAP</name>
<evidence type="ECO:0000259" key="4">
    <source>
        <dbReference type="PROSITE" id="PS50995"/>
    </source>
</evidence>
<dbReference type="InterPro" id="IPR011991">
    <property type="entry name" value="ArsR-like_HTH"/>
</dbReference>
<gene>
    <name evidence="5" type="ORF">BHU61_13025</name>
</gene>